<comment type="caution">
    <text evidence="1">The sequence shown here is derived from an EMBL/GenBank/DDBJ whole genome shotgun (WGS) entry which is preliminary data.</text>
</comment>
<dbReference type="EMBL" id="JACCBT010000001">
    <property type="protein sequence ID" value="NYE11792.1"/>
    <property type="molecule type" value="Genomic_DNA"/>
</dbReference>
<evidence type="ECO:0000313" key="1">
    <source>
        <dbReference type="EMBL" id="NYE11792.1"/>
    </source>
</evidence>
<reference evidence="1 2" key="1">
    <citation type="submission" date="2020-07" db="EMBL/GenBank/DDBJ databases">
        <title>Sequencing the genomes of 1000 actinobacteria strains.</title>
        <authorList>
            <person name="Klenk H.-P."/>
        </authorList>
    </citation>
    <scope>NUCLEOTIDE SEQUENCE [LARGE SCALE GENOMIC DNA]</scope>
    <source>
        <strain evidence="1 2">DSM 43461</strain>
    </source>
</reference>
<evidence type="ECO:0000313" key="2">
    <source>
        <dbReference type="Proteomes" id="UP000591272"/>
    </source>
</evidence>
<accession>A0A7Y9G8D8</accession>
<proteinExistence type="predicted"/>
<organism evidence="1 2">
    <name type="scientific">Actinomadura citrea</name>
    <dbReference type="NCBI Taxonomy" id="46158"/>
    <lineage>
        <taxon>Bacteria</taxon>
        <taxon>Bacillati</taxon>
        <taxon>Actinomycetota</taxon>
        <taxon>Actinomycetes</taxon>
        <taxon>Streptosporangiales</taxon>
        <taxon>Thermomonosporaceae</taxon>
        <taxon>Actinomadura</taxon>
    </lineage>
</organism>
<gene>
    <name evidence="1" type="ORF">BJ999_002088</name>
</gene>
<keyword evidence="2" id="KW-1185">Reference proteome</keyword>
<sequence length="83" mass="9245">MSRSSESKGLATGRMPLMSDWFGEFSGDGLIARRGATLSPYQVLNGCLGEVQARDRDELWLLCDAQTRLLERIALAEFLRGRP</sequence>
<protein>
    <submittedName>
        <fullName evidence="1">Uncharacterized protein</fullName>
    </submittedName>
</protein>
<dbReference type="AlphaFoldDB" id="A0A7Y9G8D8"/>
<name>A0A7Y9G8D8_9ACTN</name>
<dbReference type="Proteomes" id="UP000591272">
    <property type="component" value="Unassembled WGS sequence"/>
</dbReference>